<dbReference type="SUPFAM" id="SSF56317">
    <property type="entry name" value="Carbon-nitrogen hydrolase"/>
    <property type="match status" value="1"/>
</dbReference>
<evidence type="ECO:0000259" key="1">
    <source>
        <dbReference type="Pfam" id="PF00795"/>
    </source>
</evidence>
<feature type="domain" description="CN hydrolase" evidence="1">
    <location>
        <begin position="495"/>
        <end position="619"/>
    </location>
</feature>
<dbReference type="InterPro" id="IPR001810">
    <property type="entry name" value="F-box_dom"/>
</dbReference>
<dbReference type="InterPro" id="IPR003010">
    <property type="entry name" value="C-N_Hydrolase"/>
</dbReference>
<gene>
    <name evidence="3" type="ORF">H1R20_g7647</name>
</gene>
<feature type="domain" description="F-box" evidence="2">
    <location>
        <begin position="25"/>
        <end position="77"/>
    </location>
</feature>
<name>A0A9W8MGW5_9AGAR</name>
<dbReference type="EMBL" id="JANBPK010000873">
    <property type="protein sequence ID" value="KAJ2929452.1"/>
    <property type="molecule type" value="Genomic_DNA"/>
</dbReference>
<dbReference type="AlphaFoldDB" id="A0A9W8MGW5"/>
<evidence type="ECO:0000259" key="2">
    <source>
        <dbReference type="Pfam" id="PF12937"/>
    </source>
</evidence>
<feature type="non-terminal residue" evidence="3">
    <location>
        <position position="1"/>
    </location>
</feature>
<dbReference type="PANTHER" id="PTHR11750:SF26">
    <property type="entry name" value="PROTEIN N-TERMINAL AMIDASE"/>
    <property type="match status" value="1"/>
</dbReference>
<dbReference type="PANTHER" id="PTHR11750">
    <property type="entry name" value="PROTEIN N-TERMINAL AMIDASE"/>
    <property type="match status" value="1"/>
</dbReference>
<accession>A0A9W8MGW5</accession>
<evidence type="ECO:0000313" key="4">
    <source>
        <dbReference type="Proteomes" id="UP001140091"/>
    </source>
</evidence>
<dbReference type="InterPro" id="IPR039703">
    <property type="entry name" value="Nta1"/>
</dbReference>
<comment type="caution">
    <text evidence="3">The sequence shown here is derived from an EMBL/GenBank/DDBJ whole genome shotgun (WGS) entry which is preliminary data.</text>
</comment>
<dbReference type="Gene3D" id="3.60.110.10">
    <property type="entry name" value="Carbon-nitrogen hydrolase"/>
    <property type="match status" value="1"/>
</dbReference>
<protein>
    <recommendedName>
        <fullName evidence="5">CN hydrolase domain-containing protein</fullName>
    </recommendedName>
</protein>
<evidence type="ECO:0008006" key="5">
    <source>
        <dbReference type="Google" id="ProtNLM"/>
    </source>
</evidence>
<organism evidence="3 4">
    <name type="scientific">Candolleomyces eurysporus</name>
    <dbReference type="NCBI Taxonomy" id="2828524"/>
    <lineage>
        <taxon>Eukaryota</taxon>
        <taxon>Fungi</taxon>
        <taxon>Dikarya</taxon>
        <taxon>Basidiomycota</taxon>
        <taxon>Agaricomycotina</taxon>
        <taxon>Agaricomycetes</taxon>
        <taxon>Agaricomycetidae</taxon>
        <taxon>Agaricales</taxon>
        <taxon>Agaricineae</taxon>
        <taxon>Psathyrellaceae</taxon>
        <taxon>Candolleomyces</taxon>
    </lineage>
</organism>
<dbReference type="Pfam" id="PF12937">
    <property type="entry name" value="F-box-like"/>
    <property type="match status" value="1"/>
</dbReference>
<evidence type="ECO:0000313" key="3">
    <source>
        <dbReference type="EMBL" id="KAJ2929452.1"/>
    </source>
</evidence>
<dbReference type="GO" id="GO:0008418">
    <property type="term" value="F:protein-N-terminal asparagine amidohydrolase activity"/>
    <property type="evidence" value="ECO:0007669"/>
    <property type="project" value="InterPro"/>
</dbReference>
<dbReference type="GO" id="GO:0070773">
    <property type="term" value="F:protein-N-terminal glutamine amidohydrolase activity"/>
    <property type="evidence" value="ECO:0007669"/>
    <property type="project" value="InterPro"/>
</dbReference>
<dbReference type="InterPro" id="IPR036526">
    <property type="entry name" value="C-N_Hydrolase_sf"/>
</dbReference>
<proteinExistence type="predicted"/>
<dbReference type="SUPFAM" id="SSF81383">
    <property type="entry name" value="F-box domain"/>
    <property type="match status" value="1"/>
</dbReference>
<reference evidence="3" key="1">
    <citation type="submission" date="2022-06" db="EMBL/GenBank/DDBJ databases">
        <title>Genome Sequence of Candolleomyces eurysporus.</title>
        <authorList>
            <person name="Buettner E."/>
        </authorList>
    </citation>
    <scope>NUCLEOTIDE SEQUENCE</scope>
    <source>
        <strain evidence="3">VTCC 930004</strain>
    </source>
</reference>
<dbReference type="SUPFAM" id="SSF52047">
    <property type="entry name" value="RNI-like"/>
    <property type="match status" value="1"/>
</dbReference>
<dbReference type="GO" id="GO:0030163">
    <property type="term" value="P:protein catabolic process"/>
    <property type="evidence" value="ECO:0007669"/>
    <property type="project" value="TreeGrafter"/>
</dbReference>
<sequence length="731" mass="80946">MSTQNPQGDSPILREGSSITDTTHRIPLEIIGEIFARFLPPVMDNAGRGDLTKLCLVSKRWNDAARQSPTLWDNLRITLGYVASYPFQSVIEWLSRAGVAPKTLTIFVLPHYTQCETAEQCRLTGSGLLHFLEEVPALKQLRITSPSGRCYRNLLQSIKIRDIWDSLGSLSFTITAEVPLDASNFLTLGMPQSLTAFELHLPGHLLTLLNRDYPTNLTSFQIPPKLLSSLTSFSIRCNWEASPIILTALQHCINVTTLTLNLEDGRVQCDDSDPFITSVSRNGLLLPKLRTLRLRQCKPSEATNLLGLLKAPIIHHVDVSFEPYEADFDRDQYGDCTFIKTYDEDPYFDCSRISDGEPVIYEVEESFGQAVGVFISRSGSSQSTLRSLRLHYASIKTPALSRLLEPLDSLAHLTLDEFDLDDDCFKDSRVASVLPNLKVLELLELPTEYSLEHVDAFTGGEKVRSVTLKATHRDPGLCCPLHLRRKPEELQEDLDPGYVFENATAITPYLEEPRLGPTSQFCSEIAKRLGCYVLAGYPERLSAEEDKPPLEALVGTESTSGLAVGSNSAVLYDPEGSWAGGYRKTNLYDTDKTWAKAGTGFATYHLPSPLRTVSLGICMDLNTMPGSPWTSLEDGPYELANHCLGNKSNVLILLNNWLQSSQPQAEGDDGRNDWNTLEYWAARLRPLWAKDALASSTSSPGVPDQETIVIACNRSGTENGENALALRNGTV</sequence>
<dbReference type="Proteomes" id="UP001140091">
    <property type="component" value="Unassembled WGS sequence"/>
</dbReference>
<dbReference type="OrthoDB" id="201515at2759"/>
<dbReference type="Pfam" id="PF00795">
    <property type="entry name" value="CN_hydrolase"/>
    <property type="match status" value="1"/>
</dbReference>
<keyword evidence="4" id="KW-1185">Reference proteome</keyword>
<dbReference type="InterPro" id="IPR036047">
    <property type="entry name" value="F-box-like_dom_sf"/>
</dbReference>